<evidence type="ECO:0000259" key="5">
    <source>
        <dbReference type="PROSITE" id="PS50011"/>
    </source>
</evidence>
<dbReference type="Gene3D" id="1.10.510.10">
    <property type="entry name" value="Transferase(Phosphotransferase) domain 1"/>
    <property type="match status" value="1"/>
</dbReference>
<dbReference type="AlphaFoldDB" id="A0A8J4YT93"/>
<feature type="domain" description="Protein kinase" evidence="5">
    <location>
        <begin position="1"/>
        <end position="147"/>
    </location>
</feature>
<sequence>MHRDIKPANIFFTVEGGDIQLGDLGLARMVAHPLSASPAAPHTSLTSQQTYTTNVGTPLYTAPEMMGGNYGPKTDMYSLGIILLELFMVFKTNCERNIVISNLKTNDDLDPELLHHWPLIARWIKRLIDKDPASRPTAQELLDSNLFPEPKPPPSPTTAITTIEETGAWGLGHHTTEAVAVTQSEFKSVNVVILVLPDFHTGSGIFVSTKLPQNVTLPLLHFYGKHFLVFWLGISTSDM</sequence>
<organism evidence="6 7">
    <name type="scientific">Chionoecetes opilio</name>
    <name type="common">Atlantic snow crab</name>
    <name type="synonym">Cancer opilio</name>
    <dbReference type="NCBI Taxonomy" id="41210"/>
    <lineage>
        <taxon>Eukaryota</taxon>
        <taxon>Metazoa</taxon>
        <taxon>Ecdysozoa</taxon>
        <taxon>Arthropoda</taxon>
        <taxon>Crustacea</taxon>
        <taxon>Multicrustacea</taxon>
        <taxon>Malacostraca</taxon>
        <taxon>Eumalacostraca</taxon>
        <taxon>Eucarida</taxon>
        <taxon>Decapoda</taxon>
        <taxon>Pleocyemata</taxon>
        <taxon>Brachyura</taxon>
        <taxon>Eubrachyura</taxon>
        <taxon>Majoidea</taxon>
        <taxon>Majidae</taxon>
        <taxon>Chionoecetes</taxon>
    </lineage>
</organism>
<dbReference type="GO" id="GO:0005634">
    <property type="term" value="C:nucleus"/>
    <property type="evidence" value="ECO:0007669"/>
    <property type="project" value="TreeGrafter"/>
</dbReference>
<protein>
    <submittedName>
        <fullName evidence="6">Eukaryotic translation initiation factor 2-alpha kinase 1</fullName>
    </submittedName>
</protein>
<dbReference type="PROSITE" id="PS50011">
    <property type="entry name" value="PROTEIN_KINASE_DOM"/>
    <property type="match status" value="1"/>
</dbReference>
<dbReference type="Proteomes" id="UP000770661">
    <property type="component" value="Unassembled WGS sequence"/>
</dbReference>
<keyword evidence="6" id="KW-0648">Protein biosynthesis</keyword>
<comment type="caution">
    <text evidence="6">The sequence shown here is derived from an EMBL/GenBank/DDBJ whole genome shotgun (WGS) entry which is preliminary data.</text>
</comment>
<dbReference type="GO" id="GO:0005737">
    <property type="term" value="C:cytoplasm"/>
    <property type="evidence" value="ECO:0007669"/>
    <property type="project" value="TreeGrafter"/>
</dbReference>
<reference evidence="6" key="1">
    <citation type="submission" date="2020-07" db="EMBL/GenBank/DDBJ databases">
        <title>The High-quality genome of the commercially important snow crab, Chionoecetes opilio.</title>
        <authorList>
            <person name="Jeong J.-H."/>
            <person name="Ryu S."/>
        </authorList>
    </citation>
    <scope>NUCLEOTIDE SEQUENCE</scope>
    <source>
        <strain evidence="6">MADBK_172401_WGS</strain>
        <tissue evidence="6">Digestive gland</tissue>
    </source>
</reference>
<keyword evidence="3 6" id="KW-0418">Kinase</keyword>
<evidence type="ECO:0000256" key="4">
    <source>
        <dbReference type="ARBA" id="ARBA00022840"/>
    </source>
</evidence>
<dbReference type="EMBL" id="JACEEZ010000170">
    <property type="protein sequence ID" value="KAG0730464.1"/>
    <property type="molecule type" value="Genomic_DNA"/>
</dbReference>
<keyword evidence="7" id="KW-1185">Reference proteome</keyword>
<evidence type="ECO:0000313" key="7">
    <source>
        <dbReference type="Proteomes" id="UP000770661"/>
    </source>
</evidence>
<dbReference type="SMART" id="SM00220">
    <property type="entry name" value="S_TKc"/>
    <property type="match status" value="1"/>
</dbReference>
<dbReference type="SUPFAM" id="SSF56112">
    <property type="entry name" value="Protein kinase-like (PK-like)"/>
    <property type="match status" value="1"/>
</dbReference>
<dbReference type="InterPro" id="IPR000719">
    <property type="entry name" value="Prot_kinase_dom"/>
</dbReference>
<dbReference type="InterPro" id="IPR050339">
    <property type="entry name" value="CC_SR_Kinase"/>
</dbReference>
<dbReference type="InterPro" id="IPR011009">
    <property type="entry name" value="Kinase-like_dom_sf"/>
</dbReference>
<dbReference type="Pfam" id="PF00069">
    <property type="entry name" value="Pkinase"/>
    <property type="match status" value="1"/>
</dbReference>
<dbReference type="GO" id="GO:0004672">
    <property type="term" value="F:protein kinase activity"/>
    <property type="evidence" value="ECO:0007669"/>
    <property type="project" value="InterPro"/>
</dbReference>
<dbReference type="GO" id="GO:0005524">
    <property type="term" value="F:ATP binding"/>
    <property type="evidence" value="ECO:0007669"/>
    <property type="project" value="UniProtKB-KW"/>
</dbReference>
<keyword evidence="2" id="KW-0547">Nucleotide-binding</keyword>
<keyword evidence="1" id="KW-0808">Transferase</keyword>
<dbReference type="PANTHER" id="PTHR11042">
    <property type="entry name" value="EUKARYOTIC TRANSLATION INITIATION FACTOR 2-ALPHA KINASE EIF2-ALPHA KINASE -RELATED"/>
    <property type="match status" value="1"/>
</dbReference>
<gene>
    <name evidence="6" type="primary">Eif2ak1</name>
    <name evidence="6" type="ORF">GWK47_028200</name>
</gene>
<evidence type="ECO:0000256" key="3">
    <source>
        <dbReference type="ARBA" id="ARBA00022777"/>
    </source>
</evidence>
<name>A0A8J4YT93_CHIOP</name>
<keyword evidence="4" id="KW-0067">ATP-binding</keyword>
<accession>A0A8J4YT93</accession>
<proteinExistence type="predicted"/>
<evidence type="ECO:0000256" key="1">
    <source>
        <dbReference type="ARBA" id="ARBA00022679"/>
    </source>
</evidence>
<keyword evidence="6" id="KW-0396">Initiation factor</keyword>
<evidence type="ECO:0000256" key="2">
    <source>
        <dbReference type="ARBA" id="ARBA00022741"/>
    </source>
</evidence>
<dbReference type="GO" id="GO:0003743">
    <property type="term" value="F:translation initiation factor activity"/>
    <property type="evidence" value="ECO:0007669"/>
    <property type="project" value="UniProtKB-KW"/>
</dbReference>
<evidence type="ECO:0000313" key="6">
    <source>
        <dbReference type="EMBL" id="KAG0730464.1"/>
    </source>
</evidence>